<protein>
    <submittedName>
        <fullName evidence="3">Cysteine hydrolase</fullName>
    </submittedName>
</protein>
<dbReference type="SUPFAM" id="SSF52499">
    <property type="entry name" value="Isochorismatase-like hydrolases"/>
    <property type="match status" value="1"/>
</dbReference>
<accession>A0A934PRX4</accession>
<keyword evidence="4" id="KW-1185">Reference proteome</keyword>
<dbReference type="PANTHER" id="PTHR43540:SF1">
    <property type="entry name" value="ISOCHORISMATASE HYDROLASE"/>
    <property type="match status" value="1"/>
</dbReference>
<keyword evidence="1 3" id="KW-0378">Hydrolase</keyword>
<dbReference type="RefSeq" id="WP_200063103.1">
    <property type="nucleotide sequence ID" value="NZ_JAEHFW010000001.1"/>
</dbReference>
<dbReference type="Pfam" id="PF00857">
    <property type="entry name" value="Isochorismatase"/>
    <property type="match status" value="1"/>
</dbReference>
<evidence type="ECO:0000259" key="2">
    <source>
        <dbReference type="Pfam" id="PF00857"/>
    </source>
</evidence>
<evidence type="ECO:0000313" key="4">
    <source>
        <dbReference type="Proteomes" id="UP000613193"/>
    </source>
</evidence>
<feature type="domain" description="Isochorismatase-like" evidence="2">
    <location>
        <begin position="9"/>
        <end position="184"/>
    </location>
</feature>
<comment type="caution">
    <text evidence="3">The sequence shown here is derived from an EMBL/GenBank/DDBJ whole genome shotgun (WGS) entry which is preliminary data.</text>
</comment>
<dbReference type="EMBL" id="JAEHFW010000001">
    <property type="protein sequence ID" value="MBK0377848.1"/>
    <property type="molecule type" value="Genomic_DNA"/>
</dbReference>
<dbReference type="Proteomes" id="UP000613193">
    <property type="component" value="Unassembled WGS sequence"/>
</dbReference>
<organism evidence="3 4">
    <name type="scientific">Mucilaginibacter segetis</name>
    <dbReference type="NCBI Taxonomy" id="2793071"/>
    <lineage>
        <taxon>Bacteria</taxon>
        <taxon>Pseudomonadati</taxon>
        <taxon>Bacteroidota</taxon>
        <taxon>Sphingobacteriia</taxon>
        <taxon>Sphingobacteriales</taxon>
        <taxon>Sphingobacteriaceae</taxon>
        <taxon>Mucilaginibacter</taxon>
    </lineage>
</organism>
<dbReference type="AlphaFoldDB" id="A0A934PRX4"/>
<gene>
    <name evidence="3" type="ORF">I5M19_00905</name>
</gene>
<dbReference type="InterPro" id="IPR050272">
    <property type="entry name" value="Isochorismatase-like_hydrls"/>
</dbReference>
<sequence length="187" mass="20492">MAVAENTNTALLIMEMQVALLQNLPNAQPMLDNVAHAIAYARKKGIPVIYVVVGFRSGLPEISIYNKSFAASKERFSSVNPEDFVKIEPSIAPASGEITITKRRFSAFTGSDLEVILRANGIQQLVLSGIITSGVVLSTVREAADKDYSITVLADCCADRDNEVHEMLMHKIFPRQAEVINVADWVK</sequence>
<dbReference type="InterPro" id="IPR036380">
    <property type="entry name" value="Isochorismatase-like_sf"/>
</dbReference>
<dbReference type="Gene3D" id="3.40.50.850">
    <property type="entry name" value="Isochorismatase-like"/>
    <property type="match status" value="1"/>
</dbReference>
<dbReference type="PANTHER" id="PTHR43540">
    <property type="entry name" value="PEROXYUREIDOACRYLATE/UREIDOACRYLATE AMIDOHYDROLASE-RELATED"/>
    <property type="match status" value="1"/>
</dbReference>
<dbReference type="CDD" id="cd00431">
    <property type="entry name" value="cysteine_hydrolases"/>
    <property type="match status" value="1"/>
</dbReference>
<evidence type="ECO:0000313" key="3">
    <source>
        <dbReference type="EMBL" id="MBK0377848.1"/>
    </source>
</evidence>
<proteinExistence type="predicted"/>
<name>A0A934PRX4_9SPHI</name>
<dbReference type="GO" id="GO:0016787">
    <property type="term" value="F:hydrolase activity"/>
    <property type="evidence" value="ECO:0007669"/>
    <property type="project" value="UniProtKB-KW"/>
</dbReference>
<evidence type="ECO:0000256" key="1">
    <source>
        <dbReference type="ARBA" id="ARBA00022801"/>
    </source>
</evidence>
<dbReference type="InterPro" id="IPR000868">
    <property type="entry name" value="Isochorismatase-like_dom"/>
</dbReference>
<reference evidence="3" key="1">
    <citation type="submission" date="2020-12" db="EMBL/GenBank/DDBJ databases">
        <title>Bacterial novel species Mucilaginibacter sp. SD-g isolated from soil.</title>
        <authorList>
            <person name="Jung H.-Y."/>
        </authorList>
    </citation>
    <scope>NUCLEOTIDE SEQUENCE</scope>
    <source>
        <strain evidence="3">SD-g</strain>
    </source>
</reference>